<feature type="chain" id="PRO_5003660165" description="Secreted protein" evidence="1">
    <location>
        <begin position="23"/>
        <end position="239"/>
    </location>
</feature>
<accession>I2GSS3</accession>
<gene>
    <name evidence="2" type="ORF">BN8_06342</name>
</gene>
<dbReference type="eggNOG" id="ENOG502ZCED">
    <property type="taxonomic scope" value="Bacteria"/>
</dbReference>
<dbReference type="EMBL" id="CAIT01000010">
    <property type="protein sequence ID" value="CCH56952.1"/>
    <property type="molecule type" value="Genomic_DNA"/>
</dbReference>
<dbReference type="Proteomes" id="UP000009309">
    <property type="component" value="Unassembled WGS sequence"/>
</dbReference>
<evidence type="ECO:0000313" key="3">
    <source>
        <dbReference type="Proteomes" id="UP000009309"/>
    </source>
</evidence>
<name>I2GSS3_9BACT</name>
<dbReference type="OrthoDB" id="9255899at2"/>
<dbReference type="AlphaFoldDB" id="I2GSS3"/>
<reference evidence="2 3" key="1">
    <citation type="journal article" date="2012" name="J. Bacteriol.">
        <title>Genome Sequence of the Filamentous Bacterium Fibrisoma limi BUZ 3T.</title>
        <authorList>
            <person name="Filippini M."/>
            <person name="Qi W."/>
            <person name="Jaenicke S."/>
            <person name="Goesmann A."/>
            <person name="Smits T.H."/>
            <person name="Bagheri H.C."/>
        </authorList>
    </citation>
    <scope>NUCLEOTIDE SEQUENCE [LARGE SCALE GENOMIC DNA]</scope>
    <source>
        <strain evidence="3">BUZ 3T</strain>
    </source>
</reference>
<keyword evidence="1" id="KW-0732">Signal</keyword>
<evidence type="ECO:0008006" key="4">
    <source>
        <dbReference type="Google" id="ProtNLM"/>
    </source>
</evidence>
<proteinExistence type="predicted"/>
<protein>
    <recommendedName>
        <fullName evidence="4">Secreted protein</fullName>
    </recommendedName>
</protein>
<keyword evidence="3" id="KW-1185">Reference proteome</keyword>
<comment type="caution">
    <text evidence="2">The sequence shown here is derived from an EMBL/GenBank/DDBJ whole genome shotgun (WGS) entry which is preliminary data.</text>
</comment>
<organism evidence="2 3">
    <name type="scientific">Fibrisoma limi BUZ 3</name>
    <dbReference type="NCBI Taxonomy" id="1185876"/>
    <lineage>
        <taxon>Bacteria</taxon>
        <taxon>Pseudomonadati</taxon>
        <taxon>Bacteroidota</taxon>
        <taxon>Cytophagia</taxon>
        <taxon>Cytophagales</taxon>
        <taxon>Spirosomataceae</taxon>
        <taxon>Fibrisoma</taxon>
    </lineage>
</organism>
<evidence type="ECO:0000313" key="2">
    <source>
        <dbReference type="EMBL" id="CCH56952.1"/>
    </source>
</evidence>
<evidence type="ECO:0000256" key="1">
    <source>
        <dbReference type="SAM" id="SignalP"/>
    </source>
</evidence>
<sequence>MHSRFTPILVSVFLLLGTSSVAQITYFNVPSADITEKGKVVAQLQVNFEDFYRTAATFDYGLGRKWEIGANVYHLEYEPGGRRFVRNDSTFEQPYSPLFLINAQKGLDISETLEVTIGIQTGFNPAPENHSSWAGYAYTNLAGKTKDEHYEWSLGAYTGNSHYLGEGPKVGLQTGFDAGIFYQKVHLLGEWVSGTHAMGQLVLGAEVYLAKRLPLSIGWQRANKDGAQALIVQITLLSE</sequence>
<feature type="signal peptide" evidence="1">
    <location>
        <begin position="1"/>
        <end position="22"/>
    </location>
</feature>